<dbReference type="Proteomes" id="UP000182227">
    <property type="component" value="Unassembled WGS sequence"/>
</dbReference>
<dbReference type="Gene3D" id="3.90.820.10">
    <property type="entry name" value="Structural Genomics, Unknown Function 30-nov-00 1gh9 Mol_id"/>
    <property type="match status" value="1"/>
</dbReference>
<dbReference type="GeneID" id="44295159"/>
<gene>
    <name evidence="3" type="ORF">AWB98_06890</name>
    <name evidence="2" type="ORF">BN970_05119</name>
</gene>
<evidence type="ECO:0000313" key="2">
    <source>
        <dbReference type="EMBL" id="CQD21758.1"/>
    </source>
</evidence>
<dbReference type="EMBL" id="CTEF01000004">
    <property type="protein sequence ID" value="CQD21758.1"/>
    <property type="molecule type" value="Genomic_DNA"/>
</dbReference>
<dbReference type="AlphaFoldDB" id="A0A0U1DS11"/>
<dbReference type="InterPro" id="IPR038020">
    <property type="entry name" value="MbtH-like_sf"/>
</dbReference>
<dbReference type="Pfam" id="PF03621">
    <property type="entry name" value="MbtH"/>
    <property type="match status" value="1"/>
</dbReference>
<dbReference type="Proteomes" id="UP000193811">
    <property type="component" value="Unassembled WGS sequence"/>
</dbReference>
<reference evidence="2 4" key="1">
    <citation type="submission" date="2015-03" db="EMBL/GenBank/DDBJ databases">
        <authorList>
            <person name="Murphy D."/>
        </authorList>
    </citation>
    <scope>NUCLEOTIDE SEQUENCE [LARGE SCALE GENOMIC DNA]</scope>
    <source>
        <strain evidence="2 4">D16</strain>
    </source>
</reference>
<dbReference type="InterPro" id="IPR005153">
    <property type="entry name" value="MbtH-like_dom"/>
</dbReference>
<evidence type="ECO:0000313" key="3">
    <source>
        <dbReference type="EMBL" id="ORV29106.1"/>
    </source>
</evidence>
<organism evidence="2 4">
    <name type="scientific">Mycolicibacterium conceptionense</name>
    <dbReference type="NCBI Taxonomy" id="451644"/>
    <lineage>
        <taxon>Bacteria</taxon>
        <taxon>Bacillati</taxon>
        <taxon>Actinomycetota</taxon>
        <taxon>Actinomycetes</taxon>
        <taxon>Mycobacteriales</taxon>
        <taxon>Mycobacteriaceae</taxon>
        <taxon>Mycolicibacterium</taxon>
    </lineage>
</organism>
<feature type="domain" description="MbtH-like" evidence="1">
    <location>
        <begin position="4"/>
        <end position="54"/>
    </location>
</feature>
<evidence type="ECO:0000313" key="5">
    <source>
        <dbReference type="Proteomes" id="UP000193811"/>
    </source>
</evidence>
<protein>
    <submittedName>
        <fullName evidence="2">MbtH domain-containing protein</fullName>
    </submittedName>
    <submittedName>
        <fullName evidence="3">Protein mbtH</fullName>
    </submittedName>
</protein>
<dbReference type="PANTHER" id="PTHR38444">
    <property type="entry name" value="ENTEROBACTIN BIOSYNTHESIS PROTEIN YBDZ"/>
    <property type="match status" value="1"/>
</dbReference>
<dbReference type="SUPFAM" id="SSF160582">
    <property type="entry name" value="MbtH-like"/>
    <property type="match status" value="1"/>
</dbReference>
<evidence type="ECO:0000259" key="1">
    <source>
        <dbReference type="SMART" id="SM00923"/>
    </source>
</evidence>
<name>A0A0U1DS11_9MYCO</name>
<dbReference type="SMART" id="SM00923">
    <property type="entry name" value="MbtH"/>
    <property type="match status" value="1"/>
</dbReference>
<dbReference type="EMBL" id="LQOP01000008">
    <property type="protein sequence ID" value="ORV29106.1"/>
    <property type="molecule type" value="Genomic_DNA"/>
</dbReference>
<dbReference type="GO" id="GO:0019290">
    <property type="term" value="P:siderophore biosynthetic process"/>
    <property type="evidence" value="ECO:0007669"/>
    <property type="project" value="TreeGrafter"/>
</dbReference>
<reference evidence="3 5" key="2">
    <citation type="submission" date="2016-01" db="EMBL/GenBank/DDBJ databases">
        <title>The new phylogeny of the genus Mycobacterium.</title>
        <authorList>
            <person name="Tarcisio F."/>
            <person name="Conor M."/>
            <person name="Antonella G."/>
            <person name="Elisabetta G."/>
            <person name="Giulia F.S."/>
            <person name="Sara T."/>
            <person name="Anna F."/>
            <person name="Clotilde B."/>
            <person name="Roberto B."/>
            <person name="Veronica D.S."/>
            <person name="Fabio R."/>
            <person name="Monica P."/>
            <person name="Olivier J."/>
            <person name="Enrico T."/>
            <person name="Nicola S."/>
        </authorList>
    </citation>
    <scope>NUCLEOTIDE SEQUENCE [LARGE SCALE GENOMIC DNA]</scope>
    <source>
        <strain evidence="3 5">CCUG 50187</strain>
    </source>
</reference>
<dbReference type="PANTHER" id="PTHR38444:SF1">
    <property type="entry name" value="ENTEROBACTIN BIOSYNTHESIS PROTEIN YBDZ"/>
    <property type="match status" value="1"/>
</dbReference>
<dbReference type="RefSeq" id="WP_085140334.1">
    <property type="nucleotide sequence ID" value="NZ_JACKVA010000016.1"/>
</dbReference>
<sequence length="72" mass="7847">MSTNPFDDENGTFHVLVNDEGQHSLWPAFADVPAGWQVVFGAAGRGECLDHVEANWTDLRPASLREAMSSST</sequence>
<keyword evidence="5" id="KW-1185">Reference proteome</keyword>
<proteinExistence type="predicted"/>
<dbReference type="GO" id="GO:0005829">
    <property type="term" value="C:cytosol"/>
    <property type="evidence" value="ECO:0007669"/>
    <property type="project" value="TreeGrafter"/>
</dbReference>
<evidence type="ECO:0000313" key="4">
    <source>
        <dbReference type="Proteomes" id="UP000182227"/>
    </source>
</evidence>
<accession>A0A0U1DS11</accession>
<dbReference type="InterPro" id="IPR037407">
    <property type="entry name" value="MLP_fam"/>
</dbReference>